<sequence length="172" mass="18027">FITDNAGMPVVLRMKNIGDDGVGLSEAMITAVGALSGAEVGLTTGTASKIASVLSLGASDGVIGGINGAIAPWVTMVTFVCELALGAFLTLSLFIPLIPFLVYMGQIVSWLIGVIEGVAAAPFLAFAHLDASGEEGLGQRTNYGYTFMLQSFMRPVMLCFRVRDRIETDGCQ</sequence>
<keyword evidence="1" id="KW-0472">Membrane</keyword>
<organism evidence="2">
    <name type="scientific">mine drainage metagenome</name>
    <dbReference type="NCBI Taxonomy" id="410659"/>
    <lineage>
        <taxon>unclassified sequences</taxon>
        <taxon>metagenomes</taxon>
        <taxon>ecological metagenomes</taxon>
    </lineage>
</organism>
<reference evidence="2" key="1">
    <citation type="submission" date="2013-08" db="EMBL/GenBank/DDBJ databases">
        <authorList>
            <person name="Mendez C."/>
            <person name="Richter M."/>
            <person name="Ferrer M."/>
            <person name="Sanchez J."/>
        </authorList>
    </citation>
    <scope>NUCLEOTIDE SEQUENCE</scope>
</reference>
<dbReference type="AlphaFoldDB" id="T1BDG0"/>
<proteinExistence type="predicted"/>
<name>T1BDG0_9ZZZZ</name>
<evidence type="ECO:0000256" key="1">
    <source>
        <dbReference type="SAM" id="Phobius"/>
    </source>
</evidence>
<feature type="transmembrane region" description="Helical" evidence="1">
    <location>
        <begin position="70"/>
        <end position="95"/>
    </location>
</feature>
<keyword evidence="1" id="KW-0812">Transmembrane</keyword>
<protein>
    <submittedName>
        <fullName evidence="2">Integral membrane protein</fullName>
    </submittedName>
</protein>
<comment type="caution">
    <text evidence="2">The sequence shown here is derived from an EMBL/GenBank/DDBJ whole genome shotgun (WGS) entry which is preliminary data.</text>
</comment>
<feature type="non-terminal residue" evidence="2">
    <location>
        <position position="1"/>
    </location>
</feature>
<keyword evidence="1" id="KW-1133">Transmembrane helix</keyword>
<feature type="non-terminal residue" evidence="2">
    <location>
        <position position="172"/>
    </location>
</feature>
<gene>
    <name evidence="2" type="ORF">B1A_06044</name>
</gene>
<feature type="transmembrane region" description="Helical" evidence="1">
    <location>
        <begin position="107"/>
        <end position="129"/>
    </location>
</feature>
<accession>T1BDG0</accession>
<evidence type="ECO:0000313" key="2">
    <source>
        <dbReference type="EMBL" id="EQD70936.1"/>
    </source>
</evidence>
<reference evidence="2" key="2">
    <citation type="journal article" date="2014" name="ISME J.">
        <title>Microbial stratification in low pH oxic and suboxic macroscopic growths along an acid mine drainage.</title>
        <authorList>
            <person name="Mendez-Garcia C."/>
            <person name="Mesa V."/>
            <person name="Sprenger R.R."/>
            <person name="Richter M."/>
            <person name="Diez M.S."/>
            <person name="Solano J."/>
            <person name="Bargiela R."/>
            <person name="Golyshina O.V."/>
            <person name="Manteca A."/>
            <person name="Ramos J.L."/>
            <person name="Gallego J.R."/>
            <person name="Llorente I."/>
            <person name="Martins Dos Santos V.A."/>
            <person name="Jensen O.N."/>
            <person name="Pelaez A.I."/>
            <person name="Sanchez J."/>
            <person name="Ferrer M."/>
        </authorList>
    </citation>
    <scope>NUCLEOTIDE SEQUENCE</scope>
</reference>
<dbReference type="EMBL" id="AUZX01004399">
    <property type="protein sequence ID" value="EQD70936.1"/>
    <property type="molecule type" value="Genomic_DNA"/>
</dbReference>